<keyword evidence="3" id="KW-1185">Reference proteome</keyword>
<dbReference type="EMBL" id="CABFNS010000826">
    <property type="protein sequence ID" value="VUC30877.1"/>
    <property type="molecule type" value="Genomic_DNA"/>
</dbReference>
<evidence type="ECO:0000313" key="3">
    <source>
        <dbReference type="Proteomes" id="UP000766486"/>
    </source>
</evidence>
<organism evidence="2 3">
    <name type="scientific">Bionectria ochroleuca</name>
    <name type="common">Gliocladium roseum</name>
    <dbReference type="NCBI Taxonomy" id="29856"/>
    <lineage>
        <taxon>Eukaryota</taxon>
        <taxon>Fungi</taxon>
        <taxon>Dikarya</taxon>
        <taxon>Ascomycota</taxon>
        <taxon>Pezizomycotina</taxon>
        <taxon>Sordariomycetes</taxon>
        <taxon>Hypocreomycetidae</taxon>
        <taxon>Hypocreales</taxon>
        <taxon>Bionectriaceae</taxon>
        <taxon>Clonostachys</taxon>
    </lineage>
</organism>
<feature type="compositionally biased region" description="Polar residues" evidence="1">
    <location>
        <begin position="329"/>
        <end position="347"/>
    </location>
</feature>
<gene>
    <name evidence="2" type="ORF">CLO192961_LOCUS296225</name>
</gene>
<sequence length="538" mass="59995">MPSASSSRGKEPKAPLTISKLNEELNYGDLVCERRTERRGMLKKAIKTFDENNGTKYSKPRAINDFNKQEYKDVMSRMASDFLKEAGPWLWPDGPIDTRLYDESLVWPRDKDKQKNGVAAKKKRQMNLRSRGADSSAIEIDDESDSTPVTPVSSQQRQLPQNVQSTPQSTAPKEVTMEDDDPFISEGEDAGAAQSRNERHQTRPLSREAPSTTSVAPERPAAASHSPLRATAARPNVDNRNVPNSPEEGNLQAHGSSAPPPDNSRSMEVDGMSDDEDMPSLEKILSSPGKGPSNGKGKEKAVEMERRIEMPPPRPPAERAVPVSDSDHSNQQAWPRQAVSSISRFPSQQRGISVFSAVTLGRSPSLRPRAPEASMEDVIDGVTHPSVEIDEVPDVDEGQDDVVTTRKSPLEPEIWFRAIISREPPIEEAWKPSGKFSDKTLADLKEELPFDFEDTDVEGLKFTLKSHEGMKIVQRIDHNNRHDLQHLKRIFGEKIRQAMKERKGRDTGPVTFDIEIETVKCNHARAVGREESLAPLLW</sequence>
<evidence type="ECO:0000313" key="2">
    <source>
        <dbReference type="EMBL" id="VUC30877.1"/>
    </source>
</evidence>
<accession>A0ABY6UI07</accession>
<feature type="compositionally biased region" description="Basic and acidic residues" evidence="1">
    <location>
        <begin position="296"/>
        <end position="309"/>
    </location>
</feature>
<dbReference type="Proteomes" id="UP000766486">
    <property type="component" value="Unassembled WGS sequence"/>
</dbReference>
<feature type="compositionally biased region" description="Acidic residues" evidence="1">
    <location>
        <begin position="177"/>
        <end position="189"/>
    </location>
</feature>
<name>A0ABY6UI07_BIOOC</name>
<feature type="compositionally biased region" description="Polar residues" evidence="1">
    <location>
        <begin position="147"/>
        <end position="171"/>
    </location>
</feature>
<protein>
    <submittedName>
        <fullName evidence="2">Uncharacterized protein</fullName>
    </submittedName>
</protein>
<proteinExistence type="predicted"/>
<evidence type="ECO:0000256" key="1">
    <source>
        <dbReference type="SAM" id="MobiDB-lite"/>
    </source>
</evidence>
<feature type="region of interest" description="Disordered" evidence="1">
    <location>
        <begin position="108"/>
        <end position="347"/>
    </location>
</feature>
<reference evidence="2 3" key="1">
    <citation type="submission" date="2019-06" db="EMBL/GenBank/DDBJ databases">
        <authorList>
            <person name="Broberg M."/>
        </authorList>
    </citation>
    <scope>NUCLEOTIDE SEQUENCE [LARGE SCALE GENOMIC DNA]</scope>
</reference>
<comment type="caution">
    <text evidence="2">The sequence shown here is derived from an EMBL/GenBank/DDBJ whole genome shotgun (WGS) entry which is preliminary data.</text>
</comment>
<feature type="compositionally biased region" description="Low complexity" evidence="1">
    <location>
        <begin position="286"/>
        <end position="295"/>
    </location>
</feature>